<dbReference type="RefSeq" id="WP_279243616.1">
    <property type="nucleotide sequence ID" value="NZ_SHNN01000001.1"/>
</dbReference>
<dbReference type="InterPro" id="IPR013468">
    <property type="entry name" value="CHP02647"/>
</dbReference>
<proteinExistence type="predicted"/>
<evidence type="ECO:0000313" key="2">
    <source>
        <dbReference type="Proteomes" id="UP001143362"/>
    </source>
</evidence>
<gene>
    <name evidence="1" type="ORF">EYC98_01940</name>
</gene>
<protein>
    <submittedName>
        <fullName evidence="1">TIGR02647 family protein</fullName>
    </submittedName>
</protein>
<sequence>MPFTPAIMEEMNLLLQFDSASLERGIKVHSDARPEVIEACQSLHTKGLVSNDDGGYLTNAGIEAQTHAQALSGMLRPEAAAVSEH</sequence>
<evidence type="ECO:0000313" key="1">
    <source>
        <dbReference type="EMBL" id="MCX2979618.1"/>
    </source>
</evidence>
<reference evidence="1" key="1">
    <citation type="submission" date="2019-02" db="EMBL/GenBank/DDBJ databases">
        <authorList>
            <person name="Li S.-H."/>
        </authorList>
    </citation>
    <scope>NUCLEOTIDE SEQUENCE</scope>
    <source>
        <strain evidence="1">IMCC14734</strain>
    </source>
</reference>
<dbReference type="NCBIfam" id="TIGR02647">
    <property type="entry name" value="DNA"/>
    <property type="match status" value="1"/>
</dbReference>
<keyword evidence="2" id="KW-1185">Reference proteome</keyword>
<organism evidence="1 2">
    <name type="scientific">Candidatus Litorirhabdus singularis</name>
    <dbReference type="NCBI Taxonomy" id="2518993"/>
    <lineage>
        <taxon>Bacteria</taxon>
        <taxon>Pseudomonadati</taxon>
        <taxon>Pseudomonadota</taxon>
        <taxon>Gammaproteobacteria</taxon>
        <taxon>Cellvibrionales</taxon>
        <taxon>Halieaceae</taxon>
        <taxon>Candidatus Litorirhabdus</taxon>
    </lineage>
</organism>
<comment type="caution">
    <text evidence="1">The sequence shown here is derived from an EMBL/GenBank/DDBJ whole genome shotgun (WGS) entry which is preliminary data.</text>
</comment>
<dbReference type="Proteomes" id="UP001143362">
    <property type="component" value="Unassembled WGS sequence"/>
</dbReference>
<dbReference type="EMBL" id="SHNN01000001">
    <property type="protein sequence ID" value="MCX2979618.1"/>
    <property type="molecule type" value="Genomic_DNA"/>
</dbReference>
<accession>A0ABT3TBF3</accession>
<dbReference type="Pfam" id="PF18918">
    <property type="entry name" value="DUF5669"/>
    <property type="match status" value="1"/>
</dbReference>
<name>A0ABT3TBF3_9GAMM</name>